<dbReference type="Proteomes" id="UP000182544">
    <property type="component" value="Unassembled WGS sequence"/>
</dbReference>
<evidence type="ECO:0000313" key="2">
    <source>
        <dbReference type="Proteomes" id="UP000182544"/>
    </source>
</evidence>
<organism evidence="1 2">
    <name type="scientific">Flaviramulus basaltis</name>
    <dbReference type="NCBI Taxonomy" id="369401"/>
    <lineage>
        <taxon>Bacteria</taxon>
        <taxon>Pseudomonadati</taxon>
        <taxon>Bacteroidota</taxon>
        <taxon>Flavobacteriia</taxon>
        <taxon>Flavobacteriales</taxon>
        <taxon>Flavobacteriaceae</taxon>
        <taxon>Flaviramulus</taxon>
    </lineage>
</organism>
<sequence>MKLVDLKDNIPKFHRIYFVCIRQAFGFKTREAYAEWSDNGFILVDTVLFNDEYIFGFYLE</sequence>
<dbReference type="EMBL" id="FPKV01000001">
    <property type="protein sequence ID" value="SFZ89546.1"/>
    <property type="molecule type" value="Genomic_DNA"/>
</dbReference>
<dbReference type="OrthoDB" id="1451216at2"/>
<protein>
    <submittedName>
        <fullName evidence="1">Uncharacterized protein</fullName>
    </submittedName>
</protein>
<evidence type="ECO:0000313" key="1">
    <source>
        <dbReference type="EMBL" id="SFZ89546.1"/>
    </source>
</evidence>
<dbReference type="AlphaFoldDB" id="A0A1K2IB94"/>
<name>A0A1K2IB94_9FLAO</name>
<gene>
    <name evidence="1" type="ORF">SAMN05428642_101383</name>
</gene>
<dbReference type="RefSeq" id="WP_072400056.1">
    <property type="nucleotide sequence ID" value="NZ_FPKV01000001.1"/>
</dbReference>
<accession>A0A1K2IB94</accession>
<keyword evidence="2" id="KW-1185">Reference proteome</keyword>
<proteinExistence type="predicted"/>
<reference evidence="1 2" key="1">
    <citation type="submission" date="2016-10" db="EMBL/GenBank/DDBJ databases">
        <authorList>
            <person name="de Groot N.N."/>
        </authorList>
    </citation>
    <scope>NUCLEOTIDE SEQUENCE [LARGE SCALE GENOMIC DNA]</scope>
    <source>
        <strain evidence="1 2">DSM 18180</strain>
    </source>
</reference>